<dbReference type="Proteomes" id="UP000193719">
    <property type="component" value="Unassembled WGS sequence"/>
</dbReference>
<name>A0A1Y1VGC7_9FUNG</name>
<evidence type="ECO:0000313" key="2">
    <source>
        <dbReference type="Proteomes" id="UP000193719"/>
    </source>
</evidence>
<dbReference type="EMBL" id="MCFH01000009">
    <property type="protein sequence ID" value="ORX55465.1"/>
    <property type="molecule type" value="Genomic_DNA"/>
</dbReference>
<keyword evidence="2" id="KW-1185">Reference proteome</keyword>
<reference evidence="1 2" key="2">
    <citation type="submission" date="2016-08" db="EMBL/GenBank/DDBJ databases">
        <title>Pervasive Adenine N6-methylation of Active Genes in Fungi.</title>
        <authorList>
            <consortium name="DOE Joint Genome Institute"/>
            <person name="Mondo S.J."/>
            <person name="Dannebaum R.O."/>
            <person name="Kuo R.C."/>
            <person name="Labutti K."/>
            <person name="Haridas S."/>
            <person name="Kuo A."/>
            <person name="Salamov A."/>
            <person name="Ahrendt S.R."/>
            <person name="Lipzen A."/>
            <person name="Sullivan W."/>
            <person name="Andreopoulos W.B."/>
            <person name="Clum A."/>
            <person name="Lindquist E."/>
            <person name="Daum C."/>
            <person name="Ramamoorthy G.K."/>
            <person name="Gryganskyi A."/>
            <person name="Culley D."/>
            <person name="Magnuson J.K."/>
            <person name="James T.Y."/>
            <person name="O'Malley M.A."/>
            <person name="Stajich J.E."/>
            <person name="Spatafora J.W."/>
            <person name="Visel A."/>
            <person name="Grigoriev I.V."/>
        </authorList>
    </citation>
    <scope>NUCLEOTIDE SEQUENCE [LARGE SCALE GENOMIC DNA]</scope>
    <source>
        <strain evidence="2">finn</strain>
    </source>
</reference>
<gene>
    <name evidence="1" type="ORF">BCR36DRAFT_186750</name>
</gene>
<reference evidence="1 2" key="1">
    <citation type="submission" date="2016-08" db="EMBL/GenBank/DDBJ databases">
        <title>Genomes of anaerobic fungi encode conserved fungal cellulosomes for biomass hydrolysis.</title>
        <authorList>
            <consortium name="DOE Joint Genome Institute"/>
            <person name="Haitjema C.H."/>
            <person name="Gilmore S.P."/>
            <person name="Henske J.K."/>
            <person name="Solomon K.V."/>
            <person name="De Groot R."/>
            <person name="Kuo A."/>
            <person name="Mondo S.J."/>
            <person name="Salamov A.A."/>
            <person name="Labutti K."/>
            <person name="Zhao Z."/>
            <person name="Chiniquy J."/>
            <person name="Barry K."/>
            <person name="Brewer H.M."/>
            <person name="Purvine S.O."/>
            <person name="Wright A.T."/>
            <person name="Boxma B."/>
            <person name="Van Alen T."/>
            <person name="Hackstein J.H."/>
            <person name="Baker S.E."/>
            <person name="Grigoriev I.V."/>
            <person name="O'Malley M.A."/>
        </authorList>
    </citation>
    <scope>NUCLEOTIDE SEQUENCE [LARGE SCALE GENOMIC DNA]</scope>
    <source>
        <strain evidence="2">finn</strain>
    </source>
</reference>
<organism evidence="1 2">
    <name type="scientific">Piromyces finnis</name>
    <dbReference type="NCBI Taxonomy" id="1754191"/>
    <lineage>
        <taxon>Eukaryota</taxon>
        <taxon>Fungi</taxon>
        <taxon>Fungi incertae sedis</taxon>
        <taxon>Chytridiomycota</taxon>
        <taxon>Chytridiomycota incertae sedis</taxon>
        <taxon>Neocallimastigomycetes</taxon>
        <taxon>Neocallimastigales</taxon>
        <taxon>Neocallimastigaceae</taxon>
        <taxon>Piromyces</taxon>
    </lineage>
</organism>
<dbReference type="AlphaFoldDB" id="A0A1Y1VGC7"/>
<comment type="caution">
    <text evidence="1">The sequence shown here is derived from an EMBL/GenBank/DDBJ whole genome shotgun (WGS) entry which is preliminary data.</text>
</comment>
<dbReference type="Gene3D" id="3.40.190.10">
    <property type="entry name" value="Periplasmic binding protein-like II"/>
    <property type="match status" value="2"/>
</dbReference>
<protein>
    <submittedName>
        <fullName evidence="1">Uncharacterized protein</fullName>
    </submittedName>
</protein>
<proteinExistence type="predicted"/>
<dbReference type="STRING" id="1754191.A0A1Y1VGC7"/>
<accession>A0A1Y1VGC7</accession>
<evidence type="ECO:0000313" key="1">
    <source>
        <dbReference type="EMBL" id="ORX55465.1"/>
    </source>
</evidence>
<dbReference type="OrthoDB" id="2150284at2759"/>
<sequence length="155" mass="17885">MNLFKIIRCCRDTSVYSNGFLGFTIDSPNSMRKVNIYSENNLNGEIAAGFIPGSTSYLGGSGIVISNNISEEMQDIAWNFILMLINKSLNYLTDIGIATNMMPPYDSLFDVKYWNEKEWDIPKNQIRHSLQIQYPRQTFPEFGELEDRHPIRLMM</sequence>